<evidence type="ECO:0000313" key="1">
    <source>
        <dbReference type="EMBL" id="KTC94754.1"/>
    </source>
</evidence>
<name>A0A0W0TGP0_9GAMM</name>
<keyword evidence="2" id="KW-1185">Reference proteome</keyword>
<evidence type="ECO:0000313" key="2">
    <source>
        <dbReference type="Proteomes" id="UP000054785"/>
    </source>
</evidence>
<reference evidence="1 2" key="1">
    <citation type="submission" date="2015-11" db="EMBL/GenBank/DDBJ databases">
        <title>Genomic analysis of 38 Legionella species identifies large and diverse effector repertoires.</title>
        <authorList>
            <person name="Burstein D."/>
            <person name="Amaro F."/>
            <person name="Zusman T."/>
            <person name="Lifshitz Z."/>
            <person name="Cohen O."/>
            <person name="Gilbert J.A."/>
            <person name="Pupko T."/>
            <person name="Shuman H.A."/>
            <person name="Segal G."/>
        </authorList>
    </citation>
    <scope>NUCLEOTIDE SEQUENCE [LARGE SCALE GENOMIC DNA]</scope>
    <source>
        <strain evidence="1 2">ATCC 49504</strain>
    </source>
</reference>
<sequence>MARADCAFVAIGLGPAEARRVLASLFPNGSVARELEARLAAMKEQVGLIEEEQKNGVVRQLVSDILEAYSKDPNLKSLPSKTVS</sequence>
<gene>
    <name evidence="1" type="ORF">Lgee_2282</name>
</gene>
<accession>A0A0W0TGP0</accession>
<organism evidence="1 2">
    <name type="scientific">Legionella geestiana</name>
    <dbReference type="NCBI Taxonomy" id="45065"/>
    <lineage>
        <taxon>Bacteria</taxon>
        <taxon>Pseudomonadati</taxon>
        <taxon>Pseudomonadota</taxon>
        <taxon>Gammaproteobacteria</taxon>
        <taxon>Legionellales</taxon>
        <taxon>Legionellaceae</taxon>
        <taxon>Legionella</taxon>
    </lineage>
</organism>
<dbReference type="AlphaFoldDB" id="A0A0W0TGP0"/>
<dbReference type="PATRIC" id="fig|45065.4.peg.2479"/>
<comment type="caution">
    <text evidence="1">The sequence shown here is derived from an EMBL/GenBank/DDBJ whole genome shotgun (WGS) entry which is preliminary data.</text>
</comment>
<proteinExistence type="predicted"/>
<dbReference type="EMBL" id="LNYC01000080">
    <property type="protein sequence ID" value="KTC94754.1"/>
    <property type="molecule type" value="Genomic_DNA"/>
</dbReference>
<protein>
    <submittedName>
        <fullName evidence="1">Protein IcmB (DotO)</fullName>
    </submittedName>
</protein>
<dbReference type="Proteomes" id="UP000054785">
    <property type="component" value="Unassembled WGS sequence"/>
</dbReference>
<dbReference type="STRING" id="45065.Lgee_2282"/>